<dbReference type="Pfam" id="PF20684">
    <property type="entry name" value="Fung_rhodopsin"/>
    <property type="match status" value="2"/>
</dbReference>
<feature type="transmembrane region" description="Helical" evidence="6">
    <location>
        <begin position="73"/>
        <end position="94"/>
    </location>
</feature>
<feature type="transmembrane region" description="Helical" evidence="6">
    <location>
        <begin position="114"/>
        <end position="136"/>
    </location>
</feature>
<dbReference type="Proteomes" id="UP000001056">
    <property type="component" value="Unassembled WGS sequence"/>
</dbReference>
<evidence type="ECO:0000256" key="4">
    <source>
        <dbReference type="ARBA" id="ARBA00023136"/>
    </source>
</evidence>
<evidence type="ECO:0000256" key="3">
    <source>
        <dbReference type="ARBA" id="ARBA00022989"/>
    </source>
</evidence>
<keyword evidence="9" id="KW-1185">Reference proteome</keyword>
<evidence type="ECO:0000259" key="7">
    <source>
        <dbReference type="Pfam" id="PF20684"/>
    </source>
</evidence>
<dbReference type="OMA" id="ILLAWPC"/>
<evidence type="ECO:0000256" key="5">
    <source>
        <dbReference type="ARBA" id="ARBA00038359"/>
    </source>
</evidence>
<protein>
    <recommendedName>
        <fullName evidence="7">Rhodopsin domain-containing protein</fullName>
    </recommendedName>
</protein>
<dbReference type="EMBL" id="CH408033">
    <property type="protein sequence ID" value="EAQ86420.1"/>
    <property type="molecule type" value="Genomic_DNA"/>
</dbReference>
<dbReference type="GO" id="GO:0016020">
    <property type="term" value="C:membrane"/>
    <property type="evidence" value="ECO:0007669"/>
    <property type="project" value="UniProtKB-SubCell"/>
</dbReference>
<evidence type="ECO:0000256" key="2">
    <source>
        <dbReference type="ARBA" id="ARBA00022692"/>
    </source>
</evidence>
<dbReference type="GeneID" id="4393909"/>
<gene>
    <name evidence="8" type="ORF">CHGG_07673</name>
</gene>
<accession>Q2GWI1</accession>
<evidence type="ECO:0000313" key="9">
    <source>
        <dbReference type="Proteomes" id="UP000001056"/>
    </source>
</evidence>
<sequence>MSVPAGPDPTAMVGLMPAPLGVTPDFYHTTPVQVAFMAVFGVTYTLATIALILRLYTRVFVVKSVGFDEPLLIAAWAVTLAFFVVSVNAMPAGFGRNMYEVTQTQLVGYLEQLLLLALTYIWPPTLTKLSILVLYWRISPDRIFRVCIVATAVVLIAYTATFTGLFCGPCNPLLGTPESAVCLNNIAVSQAVLNIVTDGVIIVLPIPTIHRLNMGPEAAHHRRPHPRPRISVRVNPVPPTFPFPPTPIPTLQPASTNSPHAALGIASIVRVAYVRAMVANPDVTFTQCSAAVWSLLEMNLGILCNALAALKPFVRQHMPNLFSSNGWGSGGGAGGADGKPQRGVVVVPRPSAARSRAWGAYLSAA</sequence>
<evidence type="ECO:0000313" key="8">
    <source>
        <dbReference type="EMBL" id="EAQ86420.1"/>
    </source>
</evidence>
<name>Q2GWI1_CHAGB</name>
<dbReference type="RefSeq" id="XP_001225329.1">
    <property type="nucleotide sequence ID" value="XM_001225328.1"/>
</dbReference>
<dbReference type="PANTHER" id="PTHR33048:SF129">
    <property type="entry name" value="INTEGRAL MEMBRANE PROTEIN-RELATED"/>
    <property type="match status" value="1"/>
</dbReference>
<comment type="similarity">
    <text evidence="5">Belongs to the SAT4 family.</text>
</comment>
<keyword evidence="3 6" id="KW-1133">Transmembrane helix</keyword>
<dbReference type="OrthoDB" id="5401779at2759"/>
<dbReference type="eggNOG" id="ENOG502SMUF">
    <property type="taxonomic scope" value="Eukaryota"/>
</dbReference>
<feature type="domain" description="Rhodopsin" evidence="7">
    <location>
        <begin position="265"/>
        <end position="315"/>
    </location>
</feature>
<dbReference type="InParanoid" id="Q2GWI1"/>
<proteinExistence type="inferred from homology"/>
<feature type="domain" description="Rhodopsin" evidence="7">
    <location>
        <begin position="53"/>
        <end position="215"/>
    </location>
</feature>
<dbReference type="AlphaFoldDB" id="Q2GWI1"/>
<dbReference type="HOGENOM" id="CLU_758622_0_0_1"/>
<feature type="transmembrane region" description="Helical" evidence="6">
    <location>
        <begin position="143"/>
        <end position="166"/>
    </location>
</feature>
<dbReference type="PANTHER" id="PTHR33048">
    <property type="entry name" value="PTH11-LIKE INTEGRAL MEMBRANE PROTEIN (AFU_ORTHOLOGUE AFUA_5G11245)"/>
    <property type="match status" value="1"/>
</dbReference>
<comment type="subcellular location">
    <subcellularLocation>
        <location evidence="1">Membrane</location>
        <topology evidence="1">Multi-pass membrane protein</topology>
    </subcellularLocation>
</comment>
<feature type="transmembrane region" description="Helical" evidence="6">
    <location>
        <begin position="34"/>
        <end position="53"/>
    </location>
</feature>
<dbReference type="InterPro" id="IPR049326">
    <property type="entry name" value="Rhodopsin_dom_fungi"/>
</dbReference>
<keyword evidence="4 6" id="KW-0472">Membrane</keyword>
<organism evidence="8 9">
    <name type="scientific">Chaetomium globosum (strain ATCC 6205 / CBS 148.51 / DSM 1962 / NBRC 6347 / NRRL 1970)</name>
    <name type="common">Soil fungus</name>
    <dbReference type="NCBI Taxonomy" id="306901"/>
    <lineage>
        <taxon>Eukaryota</taxon>
        <taxon>Fungi</taxon>
        <taxon>Dikarya</taxon>
        <taxon>Ascomycota</taxon>
        <taxon>Pezizomycotina</taxon>
        <taxon>Sordariomycetes</taxon>
        <taxon>Sordariomycetidae</taxon>
        <taxon>Sordariales</taxon>
        <taxon>Chaetomiaceae</taxon>
        <taxon>Chaetomium</taxon>
    </lineage>
</organism>
<evidence type="ECO:0000256" key="6">
    <source>
        <dbReference type="SAM" id="Phobius"/>
    </source>
</evidence>
<evidence type="ECO:0000256" key="1">
    <source>
        <dbReference type="ARBA" id="ARBA00004141"/>
    </source>
</evidence>
<keyword evidence="2 6" id="KW-0812">Transmembrane</keyword>
<reference evidence="9" key="1">
    <citation type="journal article" date="2015" name="Genome Announc.">
        <title>Draft genome sequence of the cellulolytic fungus Chaetomium globosum.</title>
        <authorList>
            <person name="Cuomo C.A."/>
            <person name="Untereiner W.A."/>
            <person name="Ma L.-J."/>
            <person name="Grabherr M."/>
            <person name="Birren B.W."/>
        </authorList>
    </citation>
    <scope>NUCLEOTIDE SEQUENCE [LARGE SCALE GENOMIC DNA]</scope>
    <source>
        <strain evidence="9">ATCC 6205 / CBS 148.51 / DSM 1962 / NBRC 6347 / NRRL 1970</strain>
    </source>
</reference>
<dbReference type="InterPro" id="IPR052337">
    <property type="entry name" value="SAT4-like"/>
</dbReference>
<dbReference type="VEuPathDB" id="FungiDB:CHGG_07673"/>